<evidence type="ECO:0000256" key="1">
    <source>
        <dbReference type="SAM" id="SignalP"/>
    </source>
</evidence>
<reference evidence="3" key="1">
    <citation type="submission" date="2023-03" db="EMBL/GenBank/DDBJ databases">
        <title>Massive genome expansion in bonnet fungi (Mycena s.s.) driven by repeated elements and novel gene families across ecological guilds.</title>
        <authorList>
            <consortium name="Lawrence Berkeley National Laboratory"/>
            <person name="Harder C.B."/>
            <person name="Miyauchi S."/>
            <person name="Viragh M."/>
            <person name="Kuo A."/>
            <person name="Thoen E."/>
            <person name="Andreopoulos B."/>
            <person name="Lu D."/>
            <person name="Skrede I."/>
            <person name="Drula E."/>
            <person name="Henrissat B."/>
            <person name="Morin E."/>
            <person name="Kohler A."/>
            <person name="Barry K."/>
            <person name="LaButti K."/>
            <person name="Morin E."/>
            <person name="Salamov A."/>
            <person name="Lipzen A."/>
            <person name="Mereny Z."/>
            <person name="Hegedus B."/>
            <person name="Baldrian P."/>
            <person name="Stursova M."/>
            <person name="Weitz H."/>
            <person name="Taylor A."/>
            <person name="Grigoriev I.V."/>
            <person name="Nagy L.G."/>
            <person name="Martin F."/>
            <person name="Kauserud H."/>
        </authorList>
    </citation>
    <scope>NUCLEOTIDE SEQUENCE</scope>
    <source>
        <strain evidence="3">CBHHK002</strain>
    </source>
</reference>
<dbReference type="AlphaFoldDB" id="A0AAD7AMN2"/>
<dbReference type="EMBL" id="JARIHO010000004">
    <property type="protein sequence ID" value="KAJ7362838.1"/>
    <property type="molecule type" value="Genomic_DNA"/>
</dbReference>
<sequence length="101" mass="10583">MRFTASLVAAAVLLALQVTADFLAFDGDSCTGAEGGDAPCDNSCIDFSNRHSFEITSSSGHNVILFENTDCTGVEFNFGFESPGNCINVNTGTPIGSFRCS</sequence>
<proteinExistence type="predicted"/>
<protein>
    <submittedName>
        <fullName evidence="3">Uncharacterized protein</fullName>
    </submittedName>
</protein>
<evidence type="ECO:0000313" key="4">
    <source>
        <dbReference type="Proteomes" id="UP001218218"/>
    </source>
</evidence>
<organism evidence="3 4">
    <name type="scientific">Mycena albidolilacea</name>
    <dbReference type="NCBI Taxonomy" id="1033008"/>
    <lineage>
        <taxon>Eukaryota</taxon>
        <taxon>Fungi</taxon>
        <taxon>Dikarya</taxon>
        <taxon>Basidiomycota</taxon>
        <taxon>Agaricomycotina</taxon>
        <taxon>Agaricomycetes</taxon>
        <taxon>Agaricomycetidae</taxon>
        <taxon>Agaricales</taxon>
        <taxon>Marasmiineae</taxon>
        <taxon>Mycenaceae</taxon>
        <taxon>Mycena</taxon>
    </lineage>
</organism>
<evidence type="ECO:0000313" key="3">
    <source>
        <dbReference type="EMBL" id="KAJ7362838.1"/>
    </source>
</evidence>
<gene>
    <name evidence="2" type="ORF">DFH08DRAFT_1025254</name>
    <name evidence="3" type="ORF">DFH08DRAFT_767229</name>
</gene>
<dbReference type="Proteomes" id="UP001218218">
    <property type="component" value="Unassembled WGS sequence"/>
</dbReference>
<keyword evidence="1" id="KW-0732">Signal</keyword>
<feature type="chain" id="PRO_5042441849" evidence="1">
    <location>
        <begin position="21"/>
        <end position="101"/>
    </location>
</feature>
<evidence type="ECO:0000313" key="2">
    <source>
        <dbReference type="EMBL" id="KAJ7362837.1"/>
    </source>
</evidence>
<accession>A0AAD7AMN2</accession>
<feature type="signal peptide" evidence="1">
    <location>
        <begin position="1"/>
        <end position="20"/>
    </location>
</feature>
<comment type="caution">
    <text evidence="3">The sequence shown here is derived from an EMBL/GenBank/DDBJ whole genome shotgun (WGS) entry which is preliminary data.</text>
</comment>
<name>A0AAD7AMN2_9AGAR</name>
<keyword evidence="4" id="KW-1185">Reference proteome</keyword>
<dbReference type="EMBL" id="JARIHO010000004">
    <property type="protein sequence ID" value="KAJ7362837.1"/>
    <property type="molecule type" value="Genomic_DNA"/>
</dbReference>